<comment type="similarity">
    <text evidence="2">Belongs to the CSC1 (TC 1.A.17) family.</text>
</comment>
<evidence type="ECO:0000256" key="9">
    <source>
        <dbReference type="SAM" id="Phobius"/>
    </source>
</evidence>
<dbReference type="InterPro" id="IPR027815">
    <property type="entry name" value="CSC1/OSCA1-like_cyt"/>
</dbReference>
<feature type="transmembrane region" description="Helical" evidence="9">
    <location>
        <begin position="22"/>
        <end position="43"/>
    </location>
</feature>
<evidence type="ECO:0000259" key="12">
    <source>
        <dbReference type="Pfam" id="PF14703"/>
    </source>
</evidence>
<comment type="subcellular location">
    <subcellularLocation>
        <location evidence="1">Membrane</location>
        <topology evidence="1">Multi-pass membrane protein</topology>
    </subcellularLocation>
</comment>
<feature type="transmembrane region" description="Helical" evidence="9">
    <location>
        <begin position="418"/>
        <end position="441"/>
    </location>
</feature>
<dbReference type="PANTHER" id="PTHR13018">
    <property type="entry name" value="PROBABLE MEMBRANE PROTEIN DUF221-RELATED"/>
    <property type="match status" value="1"/>
</dbReference>
<dbReference type="FunCoup" id="A0A409X9K1">
    <property type="interactions" value="43"/>
</dbReference>
<evidence type="ECO:0000313" key="14">
    <source>
        <dbReference type="Proteomes" id="UP000283269"/>
    </source>
</evidence>
<dbReference type="Pfam" id="PF13967">
    <property type="entry name" value="RSN1_TM"/>
    <property type="match status" value="1"/>
</dbReference>
<feature type="coiled-coil region" evidence="7">
    <location>
        <begin position="289"/>
        <end position="316"/>
    </location>
</feature>
<evidence type="ECO:0000256" key="8">
    <source>
        <dbReference type="SAM" id="MobiDB-lite"/>
    </source>
</evidence>
<dbReference type="STRING" id="93625.A0A409X9K1"/>
<keyword evidence="3" id="KW-0813">Transport</keyword>
<feature type="transmembrane region" description="Helical" evidence="9">
    <location>
        <begin position="669"/>
        <end position="687"/>
    </location>
</feature>
<evidence type="ECO:0000256" key="2">
    <source>
        <dbReference type="ARBA" id="ARBA00007779"/>
    </source>
</evidence>
<dbReference type="PANTHER" id="PTHR13018:SF149">
    <property type="entry name" value="DOMAIN PROTEIN, PUTATIVE (AFU_ORTHOLOGUE AFUA_3G11660)-RELATED"/>
    <property type="match status" value="1"/>
</dbReference>
<evidence type="ECO:0000256" key="4">
    <source>
        <dbReference type="ARBA" id="ARBA00022692"/>
    </source>
</evidence>
<evidence type="ECO:0008006" key="15">
    <source>
        <dbReference type="Google" id="ProtNLM"/>
    </source>
</evidence>
<dbReference type="InParanoid" id="A0A409X9K1"/>
<evidence type="ECO:0000256" key="7">
    <source>
        <dbReference type="SAM" id="Coils"/>
    </source>
</evidence>
<evidence type="ECO:0000256" key="5">
    <source>
        <dbReference type="ARBA" id="ARBA00022989"/>
    </source>
</evidence>
<feature type="compositionally biased region" description="Polar residues" evidence="8">
    <location>
        <begin position="1003"/>
        <end position="1020"/>
    </location>
</feature>
<keyword evidence="7" id="KW-0175">Coiled coil</keyword>
<feature type="transmembrane region" description="Helical" evidence="9">
    <location>
        <begin position="151"/>
        <end position="172"/>
    </location>
</feature>
<dbReference type="GO" id="GO:0005886">
    <property type="term" value="C:plasma membrane"/>
    <property type="evidence" value="ECO:0007669"/>
    <property type="project" value="TreeGrafter"/>
</dbReference>
<protein>
    <recommendedName>
        <fullName evidence="15">DUF221-domain-containing protein</fullName>
    </recommendedName>
</protein>
<feature type="transmembrane region" description="Helical" evidence="9">
    <location>
        <begin position="530"/>
        <end position="550"/>
    </location>
</feature>
<feature type="compositionally biased region" description="Polar residues" evidence="8">
    <location>
        <begin position="986"/>
        <end position="997"/>
    </location>
</feature>
<dbReference type="Proteomes" id="UP000283269">
    <property type="component" value="Unassembled WGS sequence"/>
</dbReference>
<evidence type="ECO:0000256" key="3">
    <source>
        <dbReference type="ARBA" id="ARBA00022448"/>
    </source>
</evidence>
<feature type="compositionally biased region" description="Polar residues" evidence="8">
    <location>
        <begin position="1170"/>
        <end position="1179"/>
    </location>
</feature>
<feature type="transmembrane region" description="Helical" evidence="9">
    <location>
        <begin position="106"/>
        <end position="126"/>
    </location>
</feature>
<accession>A0A409X9K1</accession>
<reference evidence="13 14" key="1">
    <citation type="journal article" date="2018" name="Evol. Lett.">
        <title>Horizontal gene cluster transfer increased hallucinogenic mushroom diversity.</title>
        <authorList>
            <person name="Reynolds H.T."/>
            <person name="Vijayakumar V."/>
            <person name="Gluck-Thaler E."/>
            <person name="Korotkin H.B."/>
            <person name="Matheny P.B."/>
            <person name="Slot J.C."/>
        </authorList>
    </citation>
    <scope>NUCLEOTIDE SEQUENCE [LARGE SCALE GENOMIC DNA]</scope>
    <source>
        <strain evidence="13 14">2631</strain>
    </source>
</reference>
<evidence type="ECO:0000256" key="1">
    <source>
        <dbReference type="ARBA" id="ARBA00004141"/>
    </source>
</evidence>
<feature type="transmembrane region" description="Helical" evidence="9">
    <location>
        <begin position="571"/>
        <end position="604"/>
    </location>
</feature>
<sequence>MASTIIDGTLQENSRTLAPTSVGSQVLLMSVVSVVTILLFNILRPKNKIIYEPKVKYHEGAKPPPRISDSLFGWLPPLLHTKEPELLDKIGLDAVAFLRFLRLLRWLFTGITVLTCGILLPINVVYNLRNVKSTKRDVLSMLTIRDVSGTFLYAHIVVTYLITFLIVFFVDVHWKAMIRLRHAWFRSPEYLQSFYARTLQVRRVPKKLQSDEGLTAIFQSVKVPYPTTSVHIGRKVGKLPELIEYHNQTVREFEEILVKYLKGGKIKAKRPTIRTGATCGMGGIKRDAIDFYTAKLQRTEAAIEEYRNQIDTRKAENYGFASMAAVPYAHIVAQMIAGKHPKGTQIVLAPNPKDIIWNNMNKTDVELARNRTIGFAWLFAVCFFNTVPLLIISVLANLDALRAYVGFLEKWFEVSPLSFAFISGVLPPAISGMFGFFLPIIMRWLTKFMGALTHSKLDRAVVARYFSFLIISQLIIFTLLGVIFQSVTQIIKQIGKSSFKEIIDNLHELPAVIHNTYINQSSYWLTFFPLRGFLAIFDLAQIINLVWLSFKTRVFGRTPRDIREWTQPPDFQYALFMGAVGFVFAPLAPLVPLAAAIVFWMNSWVYKYQLMFVYVSKVESGGRIWNVIINRLLVCVVLMQLLMILIMCNTLPRLIICLAIGLRYQFSSFIWCSLLPPVLLVLFYKIYINRTYIPQFRYFTPTEEEINLAKVYSERADAKGNKLQKRFGHPALHAELFTPMLHKNMMPFLSQVYQGKIGNDSANLGEYGGQKMEAQIVPGGIKIAAIDQRDLEYDPIMYQRDRGELDWDQRSIATTAAFESTSNLHSANSQFYPNPAKTMNGYDNYLAKGPGSTSTHEIELAQFDSMEEPLLSPGSLASHKQGFVSQQSFMSLPPSAAQSQTTLREAPLHRPQDRAYSPSPAYMSTDNLAQGTSPVSPYPNTAGSDASHQSYFQNAQPHQRQSSGNMLASQQIRSPSPGPYGAMQYPPQQHGRQSSGNILAGQQPRNGSPTQQTRSQSPGPNQAYPPQQHARQTSGNVLAQAARSPSPGPYQAYTPQQQQQHARQMSGNMLADTRSQSPGPSQAYAAQQQQQQQHARQASGNMLADTRSRSPGAYQSYSPAQQPHSRQMSGNALGDYQRAPNTPPQGYSQPPPGLQGVGPGQYQYQQQQQSRQATNNNNMAGRGAHRAPQ</sequence>
<feature type="compositionally biased region" description="Low complexity" evidence="8">
    <location>
        <begin position="1160"/>
        <end position="1169"/>
    </location>
</feature>
<dbReference type="EMBL" id="NHYD01002281">
    <property type="protein sequence ID" value="PPQ87459.1"/>
    <property type="molecule type" value="Genomic_DNA"/>
</dbReference>
<dbReference type="InterPro" id="IPR032880">
    <property type="entry name" value="CSC1/OSCA1-like_N"/>
</dbReference>
<keyword evidence="14" id="KW-1185">Reference proteome</keyword>
<evidence type="ECO:0000259" key="10">
    <source>
        <dbReference type="Pfam" id="PF02714"/>
    </source>
</evidence>
<organism evidence="13 14">
    <name type="scientific">Psilocybe cyanescens</name>
    <dbReference type="NCBI Taxonomy" id="93625"/>
    <lineage>
        <taxon>Eukaryota</taxon>
        <taxon>Fungi</taxon>
        <taxon>Dikarya</taxon>
        <taxon>Basidiomycota</taxon>
        <taxon>Agaricomycotina</taxon>
        <taxon>Agaricomycetes</taxon>
        <taxon>Agaricomycetidae</taxon>
        <taxon>Agaricales</taxon>
        <taxon>Agaricineae</taxon>
        <taxon>Strophariaceae</taxon>
        <taxon>Psilocybe</taxon>
    </lineage>
</organism>
<comment type="caution">
    <text evidence="13">The sequence shown here is derived from an EMBL/GenBank/DDBJ whole genome shotgun (WGS) entry which is preliminary data.</text>
</comment>
<dbReference type="AlphaFoldDB" id="A0A409X9K1"/>
<gene>
    <name evidence="13" type="ORF">CVT25_008194</name>
</gene>
<dbReference type="InterPro" id="IPR003864">
    <property type="entry name" value="CSC1/OSCA1-like_7TM"/>
</dbReference>
<keyword evidence="6 9" id="KW-0472">Membrane</keyword>
<feature type="domain" description="CSC1/OSCA1-like cytosolic" evidence="12">
    <location>
        <begin position="196"/>
        <end position="359"/>
    </location>
</feature>
<keyword evidence="4 9" id="KW-0812">Transmembrane</keyword>
<feature type="compositionally biased region" description="Polar residues" evidence="8">
    <location>
        <begin position="1113"/>
        <end position="1130"/>
    </location>
</feature>
<feature type="compositionally biased region" description="Polar residues" evidence="8">
    <location>
        <begin position="1061"/>
        <end position="1080"/>
    </location>
</feature>
<dbReference type="GO" id="GO:0005227">
    <property type="term" value="F:calcium-activated cation channel activity"/>
    <property type="evidence" value="ECO:0007669"/>
    <property type="project" value="InterPro"/>
</dbReference>
<evidence type="ECO:0000256" key="6">
    <source>
        <dbReference type="ARBA" id="ARBA00023136"/>
    </source>
</evidence>
<evidence type="ECO:0000259" key="11">
    <source>
        <dbReference type="Pfam" id="PF13967"/>
    </source>
</evidence>
<feature type="transmembrane region" description="Helical" evidence="9">
    <location>
        <begin position="462"/>
        <end position="484"/>
    </location>
</feature>
<dbReference type="OrthoDB" id="2150324at2759"/>
<dbReference type="Pfam" id="PF14703">
    <property type="entry name" value="PHM7_cyt"/>
    <property type="match status" value="1"/>
</dbReference>
<name>A0A409X9K1_PSICY</name>
<keyword evidence="5 9" id="KW-1133">Transmembrane helix</keyword>
<proteinExistence type="inferred from homology"/>
<feature type="transmembrane region" description="Helical" evidence="9">
    <location>
        <begin position="624"/>
        <end position="648"/>
    </location>
</feature>
<feature type="transmembrane region" description="Helical" evidence="9">
    <location>
        <begin position="375"/>
        <end position="398"/>
    </location>
</feature>
<feature type="region of interest" description="Disordered" evidence="8">
    <location>
        <begin position="890"/>
        <end position="1189"/>
    </location>
</feature>
<dbReference type="Pfam" id="PF02714">
    <property type="entry name" value="RSN1_7TM"/>
    <property type="match status" value="1"/>
</dbReference>
<feature type="compositionally biased region" description="Polar residues" evidence="8">
    <location>
        <begin position="922"/>
        <end position="974"/>
    </location>
</feature>
<feature type="compositionally biased region" description="Low complexity" evidence="8">
    <location>
        <begin position="1082"/>
        <end position="1098"/>
    </location>
</feature>
<dbReference type="InterPro" id="IPR045122">
    <property type="entry name" value="Csc1-like"/>
</dbReference>
<feature type="domain" description="CSC1/OSCA1-like N-terminal transmembrane" evidence="11">
    <location>
        <begin position="22"/>
        <end position="170"/>
    </location>
</feature>
<evidence type="ECO:0000313" key="13">
    <source>
        <dbReference type="EMBL" id="PPQ87459.1"/>
    </source>
</evidence>
<feature type="domain" description="CSC1/OSCA1-like 7TM region" evidence="10">
    <location>
        <begin position="371"/>
        <end position="646"/>
    </location>
</feature>
<feature type="compositionally biased region" description="Polar residues" evidence="8">
    <location>
        <begin position="890"/>
        <end position="903"/>
    </location>
</feature>